<dbReference type="EMBL" id="AHEA01000037">
    <property type="protein sequence ID" value="EJQ74741.1"/>
    <property type="molecule type" value="Genomic_DNA"/>
</dbReference>
<proteinExistence type="predicted"/>
<accession>J8CPS1</accession>
<organism evidence="1 2">
    <name type="scientific">Bacillus cereus HuA4-10</name>
    <dbReference type="NCBI Taxonomy" id="1053206"/>
    <lineage>
        <taxon>Bacteria</taxon>
        <taxon>Bacillati</taxon>
        <taxon>Bacillota</taxon>
        <taxon>Bacilli</taxon>
        <taxon>Bacillales</taxon>
        <taxon>Bacillaceae</taxon>
        <taxon>Bacillus</taxon>
        <taxon>Bacillus cereus group</taxon>
    </lineage>
</organism>
<reference evidence="1 2" key="1">
    <citation type="submission" date="2012-04" db="EMBL/GenBank/DDBJ databases">
        <title>The Genome Sequence of Bacillus cereus HuA4-10.</title>
        <authorList>
            <consortium name="The Broad Institute Genome Sequencing Platform"/>
            <consortium name="The Broad Institute Genome Sequencing Center for Infectious Disease"/>
            <person name="Feldgarden M."/>
            <person name="Van der Auwera G.A."/>
            <person name="Mahillon J."/>
            <person name="Duprez V."/>
            <person name="Timmery S."/>
            <person name="Mattelet C."/>
            <person name="Dierick K."/>
            <person name="Sun M."/>
            <person name="Yu Z."/>
            <person name="Zhu L."/>
            <person name="Hu X."/>
            <person name="Shank E.B."/>
            <person name="Swiecicka I."/>
            <person name="Hansen B.M."/>
            <person name="Andrup L."/>
            <person name="Young S.K."/>
            <person name="Zeng Q."/>
            <person name="Gargeya S."/>
            <person name="Fitzgerald M."/>
            <person name="Haas B."/>
            <person name="Abouelleil A."/>
            <person name="Alvarado L."/>
            <person name="Arachchi H.M."/>
            <person name="Berlin A."/>
            <person name="Chapman S.B."/>
            <person name="Goldberg J."/>
            <person name="Griggs A."/>
            <person name="Gujja S."/>
            <person name="Hansen M."/>
            <person name="Howarth C."/>
            <person name="Imamovic A."/>
            <person name="Larimer J."/>
            <person name="McCowen C."/>
            <person name="Montmayeur A."/>
            <person name="Murphy C."/>
            <person name="Neiman D."/>
            <person name="Pearson M."/>
            <person name="Priest M."/>
            <person name="Roberts A."/>
            <person name="Saif S."/>
            <person name="Shea T."/>
            <person name="Sisk P."/>
            <person name="Sykes S."/>
            <person name="Wortman J."/>
            <person name="Nusbaum C."/>
            <person name="Birren B."/>
        </authorList>
    </citation>
    <scope>NUCLEOTIDE SEQUENCE [LARGE SCALE GENOMIC DNA]</scope>
    <source>
        <strain evidence="1 2">HuA4-10</strain>
    </source>
</reference>
<gene>
    <name evidence="1" type="ORF">IGC_04748</name>
</gene>
<evidence type="ECO:0000313" key="1">
    <source>
        <dbReference type="EMBL" id="EJQ74741.1"/>
    </source>
</evidence>
<comment type="caution">
    <text evidence="1">The sequence shown here is derived from an EMBL/GenBank/DDBJ whole genome shotgun (WGS) entry which is preliminary data.</text>
</comment>
<sequence>MDNGTMQSGWWGLLDMHVFLIQQGDNKISRTLCEYKNQNAEIGGFLHGGTTNFITGYR</sequence>
<name>J8CPS1_BACCE</name>
<dbReference type="AlphaFoldDB" id="J8CPS1"/>
<dbReference type="Proteomes" id="UP000006977">
    <property type="component" value="Unassembled WGS sequence"/>
</dbReference>
<protein>
    <submittedName>
        <fullName evidence="1">Uncharacterized protein</fullName>
    </submittedName>
</protein>
<dbReference type="PATRIC" id="fig|1053206.3.peg.4852"/>
<evidence type="ECO:0000313" key="2">
    <source>
        <dbReference type="Proteomes" id="UP000006977"/>
    </source>
</evidence>
<dbReference type="HOGENOM" id="CLU_210755_0_0_9"/>